<feature type="region of interest" description="Disordered" evidence="1">
    <location>
        <begin position="337"/>
        <end position="356"/>
    </location>
</feature>
<organism evidence="2 3">
    <name type="scientific">Adiantum capillus-veneris</name>
    <name type="common">Maidenhair fern</name>
    <dbReference type="NCBI Taxonomy" id="13818"/>
    <lineage>
        <taxon>Eukaryota</taxon>
        <taxon>Viridiplantae</taxon>
        <taxon>Streptophyta</taxon>
        <taxon>Embryophyta</taxon>
        <taxon>Tracheophyta</taxon>
        <taxon>Polypodiopsida</taxon>
        <taxon>Polypodiidae</taxon>
        <taxon>Polypodiales</taxon>
        <taxon>Pteridineae</taxon>
        <taxon>Pteridaceae</taxon>
        <taxon>Vittarioideae</taxon>
        <taxon>Adiantum</taxon>
    </lineage>
</organism>
<evidence type="ECO:0000313" key="3">
    <source>
        <dbReference type="Proteomes" id="UP000886520"/>
    </source>
</evidence>
<keyword evidence="3" id="KW-1185">Reference proteome</keyword>
<protein>
    <submittedName>
        <fullName evidence="2">Uncharacterized protein</fullName>
    </submittedName>
</protein>
<dbReference type="Proteomes" id="UP000886520">
    <property type="component" value="Chromosome 3"/>
</dbReference>
<dbReference type="PANTHER" id="PTHR31579:SF1">
    <property type="entry name" value="OS03G0796600 PROTEIN"/>
    <property type="match status" value="1"/>
</dbReference>
<proteinExistence type="predicted"/>
<dbReference type="EMBL" id="JABFUD020000002">
    <property type="protein sequence ID" value="KAI5082999.1"/>
    <property type="molecule type" value="Genomic_DNA"/>
</dbReference>
<accession>A0A9D4VBG3</accession>
<dbReference type="PANTHER" id="PTHR31579">
    <property type="entry name" value="OS03G0796600 PROTEIN"/>
    <property type="match status" value="1"/>
</dbReference>
<dbReference type="OrthoDB" id="691424at2759"/>
<sequence length="473" mass="52087">MSDEQGMDNSGSGQGREYCCLANPFAGPAPFYAYTADSETMGRCLQLELEDNINIPNASLSQDASSLHLATLVEEYWEPSSPDQAGQLKASSTSLLNIHHLFSSCDAGGSNFNISTEKCSLHELQTILQILEHVRHTGLRTEVMRAVKMANQMAAANSNSYYKHEQLQGLVLRHLQEMGFNAGICKSKRSESSSTSRDLNSKQRHFPAEEYTYMDVILAAAKETSSNNILPRANDQTSTRVLIDLRFRSAFEIARPSPAYVELLKAVPICYVGSSPALHKIIRLLSGAMKRSLESQGMPLPPWRTLSFLHSKWLSPAYSRTLTCAIINPLMRQHTPKPYSGSNLAQKPPPSNTSKKAHYSIARKSSNLNTKIYSSSPANVPFLPLASNRILTNCNAAFVPKHNTSQYRSTSGTSCCVSKPAQAEPWQLPRLITQRSLSPSRPRKLVGALTVALQHTSIDTNAMQVVQVSKFTA</sequence>
<name>A0A9D4VBG3_ADICA</name>
<comment type="caution">
    <text evidence="2">The sequence shown here is derived from an EMBL/GenBank/DDBJ whole genome shotgun (WGS) entry which is preliminary data.</text>
</comment>
<dbReference type="NCBIfam" id="TIGR01615">
    <property type="entry name" value="A_thal_3542"/>
    <property type="match status" value="1"/>
</dbReference>
<dbReference type="InterPro" id="IPR006502">
    <property type="entry name" value="PDDEXK-like"/>
</dbReference>
<gene>
    <name evidence="2" type="ORF">GOP47_0002742</name>
</gene>
<dbReference type="Pfam" id="PF04720">
    <property type="entry name" value="PDDEXK_6"/>
    <property type="match status" value="1"/>
</dbReference>
<evidence type="ECO:0000256" key="1">
    <source>
        <dbReference type="SAM" id="MobiDB-lite"/>
    </source>
</evidence>
<reference evidence="2" key="1">
    <citation type="submission" date="2021-01" db="EMBL/GenBank/DDBJ databases">
        <title>Adiantum capillus-veneris genome.</title>
        <authorList>
            <person name="Fang Y."/>
            <person name="Liao Q."/>
        </authorList>
    </citation>
    <scope>NUCLEOTIDE SEQUENCE</scope>
    <source>
        <strain evidence="2">H3</strain>
        <tissue evidence="2">Leaf</tissue>
    </source>
</reference>
<evidence type="ECO:0000313" key="2">
    <source>
        <dbReference type="EMBL" id="KAI5082999.1"/>
    </source>
</evidence>
<dbReference type="AlphaFoldDB" id="A0A9D4VBG3"/>